<dbReference type="EMBL" id="CP079216">
    <property type="protein sequence ID" value="QXT63008.1"/>
    <property type="molecule type" value="Genomic_DNA"/>
</dbReference>
<keyword evidence="2 6" id="KW-0808">Transferase</keyword>
<dbReference type="PANTHER" id="PTHR46566:SF2">
    <property type="entry name" value="ATP-DEPENDENT 6-PHOSPHOFRUCTOKINASE ISOZYME 2"/>
    <property type="match status" value="1"/>
</dbReference>
<dbReference type="Proteomes" id="UP000824504">
    <property type="component" value="Chromosome"/>
</dbReference>
<protein>
    <recommendedName>
        <fullName evidence="7">Carbohydrate kinase PfkB domain-containing protein</fullName>
    </recommendedName>
</protein>
<dbReference type="PANTHER" id="PTHR46566">
    <property type="entry name" value="1-PHOSPHOFRUCTOKINASE-RELATED"/>
    <property type="match status" value="1"/>
</dbReference>
<evidence type="ECO:0000256" key="1">
    <source>
        <dbReference type="ARBA" id="ARBA00010688"/>
    </source>
</evidence>
<dbReference type="Pfam" id="PF00294">
    <property type="entry name" value="PfkB"/>
    <property type="match status" value="1"/>
</dbReference>
<name>A0ABX8SIA5_9ACTN</name>
<keyword evidence="3" id="KW-0547">Nucleotide-binding</keyword>
<reference evidence="8 9" key="1">
    <citation type="submission" date="2021-07" db="EMBL/GenBank/DDBJ databases">
        <title>complete genome sequencing of Tessaracoccus sp.J1M15.</title>
        <authorList>
            <person name="Bae J.-W."/>
            <person name="Kim D.-y."/>
        </authorList>
    </citation>
    <scope>NUCLEOTIDE SEQUENCE [LARGE SCALE GENOMIC DNA]</scope>
    <source>
        <strain evidence="8 9">J1M15</strain>
    </source>
</reference>
<dbReference type="InterPro" id="IPR017583">
    <property type="entry name" value="Tagatose/fructose_Pkinase"/>
</dbReference>
<dbReference type="RefSeq" id="WP_219082456.1">
    <property type="nucleotide sequence ID" value="NZ_CP079216.1"/>
</dbReference>
<sequence length="312" mass="31733">MAVLRTVTLNTGYDDYFTVSGLAWGGVGTMHDFRSVCSGKGISCARTAVALGLDVVAYALIGADDQPDYSARLTAEGIAHSLVAVPGATRHNLTLVDQTGEKVAAHFVGAGFRLADPAPLENLARRLLADVAPGDVVTLNGSTPAGLPATTWADLARACLARGARVIVDAQKDALVAALEVPGVLAFKPNDDEILALPAVAAADPANRVRAALDAFAAAGARLPLVSLGAAGVAFLDGTRVARAACPVERPVQSVMAGDALVAGLAWGVLDGDEPTGWVRHGLAAAAAHVAGNRGTELGEAAWANLPRVVFA</sequence>
<comment type="similarity">
    <text evidence="1">Belongs to the carbohydrate kinase PfkB family.</text>
</comment>
<feature type="domain" description="Carbohydrate kinase PfkB" evidence="7">
    <location>
        <begin position="29"/>
        <end position="290"/>
    </location>
</feature>
<accession>A0ABX8SIA5</accession>
<organism evidence="8 9">
    <name type="scientific">Tessaracoccus palaemonis</name>
    <dbReference type="NCBI Taxonomy" id="2829499"/>
    <lineage>
        <taxon>Bacteria</taxon>
        <taxon>Bacillati</taxon>
        <taxon>Actinomycetota</taxon>
        <taxon>Actinomycetes</taxon>
        <taxon>Propionibacteriales</taxon>
        <taxon>Propionibacteriaceae</taxon>
        <taxon>Tessaracoccus</taxon>
    </lineage>
</organism>
<dbReference type="InterPro" id="IPR011611">
    <property type="entry name" value="PfkB_dom"/>
</dbReference>
<keyword evidence="5" id="KW-0067">ATP-binding</keyword>
<evidence type="ECO:0000256" key="3">
    <source>
        <dbReference type="ARBA" id="ARBA00022741"/>
    </source>
</evidence>
<evidence type="ECO:0000256" key="2">
    <source>
        <dbReference type="ARBA" id="ARBA00022679"/>
    </source>
</evidence>
<evidence type="ECO:0000256" key="6">
    <source>
        <dbReference type="PIRNR" id="PIRNR000535"/>
    </source>
</evidence>
<evidence type="ECO:0000256" key="4">
    <source>
        <dbReference type="ARBA" id="ARBA00022777"/>
    </source>
</evidence>
<proteinExistence type="inferred from homology"/>
<evidence type="ECO:0000259" key="7">
    <source>
        <dbReference type="Pfam" id="PF00294"/>
    </source>
</evidence>
<keyword evidence="4" id="KW-0418">Kinase</keyword>
<gene>
    <name evidence="8" type="ORF">KDB89_00510</name>
</gene>
<dbReference type="PIRSF" id="PIRSF000535">
    <property type="entry name" value="1PFK/6PFK/LacC"/>
    <property type="match status" value="1"/>
</dbReference>
<keyword evidence="9" id="KW-1185">Reference proteome</keyword>
<evidence type="ECO:0000313" key="8">
    <source>
        <dbReference type="EMBL" id="QXT63008.1"/>
    </source>
</evidence>
<evidence type="ECO:0000256" key="5">
    <source>
        <dbReference type="ARBA" id="ARBA00022840"/>
    </source>
</evidence>
<evidence type="ECO:0000313" key="9">
    <source>
        <dbReference type="Proteomes" id="UP000824504"/>
    </source>
</evidence>